<sequence>MFIALPVLLSIAPQALEPAPLERIVVTGARPLTTIELVKDPKAPQQPLPAHDGGDYLKAIPGFSLIRKGGTSGDPVFRGAAGSRLTITSDDQMVLGGCSSRMDPPTAYINPQNYDQIRIIKGPQTVLYGPTAGTVLFERSHDQVRSDELPGRVSLVAGSWGRREGNVDYQVGGDVGFWRLAGSLSEADHYQDGAGESVHSAYQRWAIDTQWGWTPNHDTLLVLSVGTSGGEAAYADRGMDGSLFDRNSASLRWQQSNLAPWLMELDSQVYFGYIDHVMDNYSLREFTPSMAMPHPSASNPDRYSRGGRMVATLDLPWFSQLKLGMDHQHQVHRDRSSMNQLQLPYQHQPRRETASVAQYGVFLEGSVPLTAGQQVIGGLRWDHWRATDEREFLGMPTMPQPNPTANMRRNDDLYSAFVRWEYQHQHQQWSVGIGRAERFPDFWELIGNRNQSPTSASAFHTAPELTHQLDIGYHVRNAELEWLVHGFYNRIDRFILIENGQHRQPDLVRNIATESWGTEAMLTYRMTPQWLLDATLAYTHGSNLSDRRPLAQQPPLELKFGAEYRQHDWTFAGLWRVVAQQNRVAIGQGNIVGNDFKTTAGFGVLAINAHWQVAPRWQISFGIDNLLDHTYAEHLSTAGAMVAGFEQTAQVHEPGRTFWLKLDYQ</sequence>
<evidence type="ECO:0000313" key="11">
    <source>
        <dbReference type="EMBL" id="SDB23699.1"/>
    </source>
</evidence>
<dbReference type="GO" id="GO:0044718">
    <property type="term" value="P:siderophore transmembrane transport"/>
    <property type="evidence" value="ECO:0007669"/>
    <property type="project" value="TreeGrafter"/>
</dbReference>
<name>A0A1G6BST3_9GAMM</name>
<organism evidence="11 12">
    <name type="scientific">Pseudidiomarina indica</name>
    <dbReference type="NCBI Taxonomy" id="1159017"/>
    <lineage>
        <taxon>Bacteria</taxon>
        <taxon>Pseudomonadati</taxon>
        <taxon>Pseudomonadota</taxon>
        <taxon>Gammaproteobacteria</taxon>
        <taxon>Alteromonadales</taxon>
        <taxon>Idiomarinaceae</taxon>
        <taxon>Pseudidiomarina</taxon>
    </lineage>
</organism>
<keyword evidence="3" id="KW-1134">Transmembrane beta strand</keyword>
<evidence type="ECO:0000256" key="1">
    <source>
        <dbReference type="ARBA" id="ARBA00004571"/>
    </source>
</evidence>
<dbReference type="GO" id="GO:0009279">
    <property type="term" value="C:cell outer membrane"/>
    <property type="evidence" value="ECO:0007669"/>
    <property type="project" value="UniProtKB-SubCell"/>
</dbReference>
<comment type="similarity">
    <text evidence="8">Belongs to the TonB-dependent receptor family.</text>
</comment>
<evidence type="ECO:0000256" key="2">
    <source>
        <dbReference type="ARBA" id="ARBA00022448"/>
    </source>
</evidence>
<evidence type="ECO:0000259" key="10">
    <source>
        <dbReference type="Pfam" id="PF07715"/>
    </source>
</evidence>
<accession>A0A1G6BST3</accession>
<dbReference type="PANTHER" id="PTHR30069:SF49">
    <property type="entry name" value="OUTER MEMBRANE PROTEIN C"/>
    <property type="match status" value="1"/>
</dbReference>
<dbReference type="GO" id="GO:0015344">
    <property type="term" value="F:siderophore uptake transmembrane transporter activity"/>
    <property type="evidence" value="ECO:0007669"/>
    <property type="project" value="TreeGrafter"/>
</dbReference>
<dbReference type="Gene3D" id="2.40.170.20">
    <property type="entry name" value="TonB-dependent receptor, beta-barrel domain"/>
    <property type="match status" value="1"/>
</dbReference>
<dbReference type="InterPro" id="IPR000531">
    <property type="entry name" value="Beta-barrel_TonB"/>
</dbReference>
<evidence type="ECO:0000256" key="8">
    <source>
        <dbReference type="RuleBase" id="RU003357"/>
    </source>
</evidence>
<keyword evidence="6 8" id="KW-0472">Membrane</keyword>
<evidence type="ECO:0000256" key="4">
    <source>
        <dbReference type="ARBA" id="ARBA00022692"/>
    </source>
</evidence>
<dbReference type="InterPro" id="IPR012910">
    <property type="entry name" value="Plug_dom"/>
</dbReference>
<keyword evidence="2" id="KW-0813">Transport</keyword>
<feature type="domain" description="TonB-dependent receptor-like beta-barrel" evidence="9">
    <location>
        <begin position="190"/>
        <end position="626"/>
    </location>
</feature>
<evidence type="ECO:0000256" key="6">
    <source>
        <dbReference type="ARBA" id="ARBA00023136"/>
    </source>
</evidence>
<evidence type="ECO:0000313" key="12">
    <source>
        <dbReference type="Proteomes" id="UP000199626"/>
    </source>
</evidence>
<dbReference type="RefSeq" id="WP_176754919.1">
    <property type="nucleotide sequence ID" value="NZ_FMXN01000004.1"/>
</dbReference>
<evidence type="ECO:0000256" key="7">
    <source>
        <dbReference type="ARBA" id="ARBA00023237"/>
    </source>
</evidence>
<dbReference type="InterPro" id="IPR037066">
    <property type="entry name" value="Plug_dom_sf"/>
</dbReference>
<comment type="subcellular location">
    <subcellularLocation>
        <location evidence="1">Cell outer membrane</location>
        <topology evidence="1">Multi-pass membrane protein</topology>
    </subcellularLocation>
</comment>
<keyword evidence="4" id="KW-0812">Transmembrane</keyword>
<feature type="domain" description="TonB-dependent receptor plug" evidence="10">
    <location>
        <begin position="49"/>
        <end position="132"/>
    </location>
</feature>
<dbReference type="Pfam" id="PF00593">
    <property type="entry name" value="TonB_dep_Rec_b-barrel"/>
    <property type="match status" value="1"/>
</dbReference>
<dbReference type="EMBL" id="FMXN01000004">
    <property type="protein sequence ID" value="SDB23699.1"/>
    <property type="molecule type" value="Genomic_DNA"/>
</dbReference>
<gene>
    <name evidence="11" type="ORF">SAMN02927930_00906</name>
</gene>
<dbReference type="CDD" id="cd01347">
    <property type="entry name" value="ligand_gated_channel"/>
    <property type="match status" value="1"/>
</dbReference>
<dbReference type="SUPFAM" id="SSF56935">
    <property type="entry name" value="Porins"/>
    <property type="match status" value="1"/>
</dbReference>
<dbReference type="InterPro" id="IPR039426">
    <property type="entry name" value="TonB-dep_rcpt-like"/>
</dbReference>
<evidence type="ECO:0000259" key="9">
    <source>
        <dbReference type="Pfam" id="PF00593"/>
    </source>
</evidence>
<keyword evidence="5 8" id="KW-0798">TonB box</keyword>
<keyword evidence="7" id="KW-0998">Cell outer membrane</keyword>
<protein>
    <submittedName>
        <fullName evidence="11">Iron complex outermembrane recepter protein</fullName>
    </submittedName>
</protein>
<dbReference type="PANTHER" id="PTHR30069">
    <property type="entry name" value="TONB-DEPENDENT OUTER MEMBRANE RECEPTOR"/>
    <property type="match status" value="1"/>
</dbReference>
<evidence type="ECO:0000256" key="3">
    <source>
        <dbReference type="ARBA" id="ARBA00022452"/>
    </source>
</evidence>
<reference evidence="12" key="1">
    <citation type="submission" date="2016-10" db="EMBL/GenBank/DDBJ databases">
        <authorList>
            <person name="Varghese N."/>
            <person name="Submissions S."/>
        </authorList>
    </citation>
    <scope>NUCLEOTIDE SEQUENCE [LARGE SCALE GENOMIC DNA]</scope>
    <source>
        <strain evidence="12">CGMCC 1.10824</strain>
    </source>
</reference>
<evidence type="ECO:0000256" key="5">
    <source>
        <dbReference type="ARBA" id="ARBA00023077"/>
    </source>
</evidence>
<dbReference type="InterPro" id="IPR036942">
    <property type="entry name" value="Beta-barrel_TonB_sf"/>
</dbReference>
<dbReference type="Pfam" id="PF07715">
    <property type="entry name" value="Plug"/>
    <property type="match status" value="1"/>
</dbReference>
<dbReference type="InterPro" id="IPR010100">
    <property type="entry name" value="TonB-dep_Cu_rcpt"/>
</dbReference>
<dbReference type="Proteomes" id="UP000199626">
    <property type="component" value="Unassembled WGS sequence"/>
</dbReference>
<dbReference type="AlphaFoldDB" id="A0A1G6BST3"/>
<dbReference type="STRING" id="1159017.SAMN02927930_00906"/>
<dbReference type="Gene3D" id="2.170.130.10">
    <property type="entry name" value="TonB-dependent receptor, plug domain"/>
    <property type="match status" value="1"/>
</dbReference>
<dbReference type="NCBIfam" id="TIGR01778">
    <property type="entry name" value="TonB-copper"/>
    <property type="match status" value="1"/>
</dbReference>
<proteinExistence type="inferred from homology"/>
<keyword evidence="12" id="KW-1185">Reference proteome</keyword>